<accession>A0AAV6N5H2</accession>
<keyword evidence="15" id="KW-1185">Reference proteome</keyword>
<dbReference type="PANTHER" id="PTHR48007">
    <property type="entry name" value="LEUCINE-RICH REPEAT RECEPTOR-LIKE PROTEIN KINASE PXC1"/>
    <property type="match status" value="1"/>
</dbReference>
<feature type="region of interest" description="Disordered" evidence="10">
    <location>
        <begin position="131"/>
        <end position="204"/>
    </location>
</feature>
<protein>
    <submittedName>
        <fullName evidence="14">Pollen receptor-like kinase 2</fullName>
    </submittedName>
</protein>
<sequence>MKKENGNHGSGVSGSRRTRSQIAPEWTAAECLVLVNVIGAVEADCLRALSSYQKWKIVAEDCTALNVARTSNQCRKKWECLLIEHDVIKQWELTMPEDDSYWCLESGRRKELGLPDNFDEELFKAIDNVSSMRANQSDTEPDNDPEAAVENADEISEPGPKRQRRGSMSKRNQGLEKSLEFKEDEEDEAEEQPLLSSPESDLRDCYIKNNGATATDDIEPEEQMMVKKLLENAENVQEIVSENAECATSDEKNDKDQTNLIRRQGSKLIRCLGDFLNTINDLRDLLEDCEQNVRLAIRATFKRCRHFPVCCNTSSSTSPEAEILIKFKSSLSNNTALDNWDTSIDICNDDPKTRGKYWTGVTCKDGTFFGLRLENLSLGGVIDIDTLVNLPSLRSLSFMNNSFHGTMPEVKKLGALRALYLAYNKFSGTIPEDAFENMRSLKTVRLEENEFKGQIPGSLSSLPALVELSLEGNRFEGKIPDFIPRDWKLFDLSNNLLEGPIPSGLAKIDSNAFAGNKDLCGQPLSRCKSPKKWYILTGVTVGIVLVAVIVLYHRYRRRRALLSAAEQAQNSKAQDQLGLGKAQYQEPTEENAKLQFVRADSPFFDLEELLRAPAEVLGGGSFGSSYKALLSNGPPVVVKRLRPMRCVGFEEFHEHMKRLGIISHPNLLPPVAFYYRNEDKLLISEFMGNGNLAHHLHGHAQRTPENIGLDWPTRLRIIKGVGRGLAHLHSELPSLSLPHGHLKSSNILLNSNYEPLLTDFGLDPLVCQDQAQQYMAAYKSPEFIRHRRVSRKTDVWSLGILILELLTGKFPANYLRHGGGAANGDLAAWVKSAVREEWTAEVFDGDMMKGTKNEDGEMVRLLRIGMICSEEDEDRRWGLKEAVEKIEELKETEINTDDEFYSSYGSEVEARSVERE</sequence>
<dbReference type="EMBL" id="JAGKQH010000009">
    <property type="protein sequence ID" value="KAG6591641.1"/>
    <property type="molecule type" value="Genomic_DNA"/>
</dbReference>
<dbReference type="Pfam" id="PF13837">
    <property type="entry name" value="Myb_DNA-bind_4"/>
    <property type="match status" value="1"/>
</dbReference>
<dbReference type="InterPro" id="IPR001005">
    <property type="entry name" value="SANT/Myb"/>
</dbReference>
<evidence type="ECO:0000256" key="7">
    <source>
        <dbReference type="ARBA" id="ARBA00023136"/>
    </source>
</evidence>
<keyword evidence="3 11" id="KW-0812">Transmembrane</keyword>
<name>A0AAV6N5H2_9ROSI</name>
<evidence type="ECO:0000256" key="2">
    <source>
        <dbReference type="ARBA" id="ARBA00022614"/>
    </source>
</evidence>
<dbReference type="FunFam" id="3.80.10.10:FF:000041">
    <property type="entry name" value="LRR receptor-like serine/threonine-protein kinase ERECTA"/>
    <property type="match status" value="1"/>
</dbReference>
<dbReference type="InterPro" id="IPR000719">
    <property type="entry name" value="Prot_kinase_dom"/>
</dbReference>
<dbReference type="Pfam" id="PF08263">
    <property type="entry name" value="LRRNT_2"/>
    <property type="match status" value="1"/>
</dbReference>
<evidence type="ECO:0000256" key="9">
    <source>
        <dbReference type="SAM" id="Coils"/>
    </source>
</evidence>
<keyword evidence="14" id="KW-0418">Kinase</keyword>
<evidence type="ECO:0000256" key="5">
    <source>
        <dbReference type="ARBA" id="ARBA00022737"/>
    </source>
</evidence>
<evidence type="ECO:0000256" key="6">
    <source>
        <dbReference type="ARBA" id="ARBA00022989"/>
    </source>
</evidence>
<dbReference type="InterPro" id="IPR001611">
    <property type="entry name" value="Leu-rich_rpt"/>
</dbReference>
<feature type="compositionally biased region" description="Acidic residues" evidence="10">
    <location>
        <begin position="139"/>
        <end position="156"/>
    </location>
</feature>
<keyword evidence="7 11" id="KW-0472">Membrane</keyword>
<comment type="subcellular location">
    <subcellularLocation>
        <location evidence="1">Membrane</location>
    </subcellularLocation>
</comment>
<evidence type="ECO:0000256" key="1">
    <source>
        <dbReference type="ARBA" id="ARBA00004370"/>
    </source>
</evidence>
<evidence type="ECO:0000256" key="3">
    <source>
        <dbReference type="ARBA" id="ARBA00022692"/>
    </source>
</evidence>
<dbReference type="PROSITE" id="PS50090">
    <property type="entry name" value="MYB_LIKE"/>
    <property type="match status" value="1"/>
</dbReference>
<gene>
    <name evidence="14" type="primary">PRK2</name>
    <name evidence="14" type="ORF">SDJN03_13987</name>
</gene>
<dbReference type="InterPro" id="IPR044822">
    <property type="entry name" value="Myb_DNA-bind_4"/>
</dbReference>
<dbReference type="AlphaFoldDB" id="A0AAV6N5H2"/>
<dbReference type="Pfam" id="PF00069">
    <property type="entry name" value="Pkinase"/>
    <property type="match status" value="1"/>
</dbReference>
<evidence type="ECO:0000256" key="11">
    <source>
        <dbReference type="SAM" id="Phobius"/>
    </source>
</evidence>
<evidence type="ECO:0000256" key="8">
    <source>
        <dbReference type="ARBA" id="ARBA00023180"/>
    </source>
</evidence>
<evidence type="ECO:0000259" key="13">
    <source>
        <dbReference type="PROSITE" id="PS50090"/>
    </source>
</evidence>
<feature type="transmembrane region" description="Helical" evidence="11">
    <location>
        <begin position="533"/>
        <end position="552"/>
    </location>
</feature>
<evidence type="ECO:0000259" key="12">
    <source>
        <dbReference type="PROSITE" id="PS50011"/>
    </source>
</evidence>
<keyword evidence="8" id="KW-0325">Glycoprotein</keyword>
<dbReference type="GO" id="GO:0005524">
    <property type="term" value="F:ATP binding"/>
    <property type="evidence" value="ECO:0007669"/>
    <property type="project" value="InterPro"/>
</dbReference>
<dbReference type="PROSITE" id="PS50011">
    <property type="entry name" value="PROTEIN_KINASE_DOM"/>
    <property type="match status" value="1"/>
</dbReference>
<keyword evidence="4" id="KW-0732">Signal</keyword>
<feature type="coiled-coil region" evidence="9">
    <location>
        <begin position="272"/>
        <end position="299"/>
    </location>
</feature>
<reference evidence="14 15" key="1">
    <citation type="journal article" date="2021" name="Hortic Res">
        <title>The domestication of Cucurbita argyrosperma as revealed by the genome of its wild relative.</title>
        <authorList>
            <person name="Barrera-Redondo J."/>
            <person name="Sanchez-de la Vega G."/>
            <person name="Aguirre-Liguori J.A."/>
            <person name="Castellanos-Morales G."/>
            <person name="Gutierrez-Guerrero Y.T."/>
            <person name="Aguirre-Dugua X."/>
            <person name="Aguirre-Planter E."/>
            <person name="Tenaillon M.I."/>
            <person name="Lira-Saade R."/>
            <person name="Eguiarte L.E."/>
        </authorList>
    </citation>
    <scope>NUCLEOTIDE SEQUENCE [LARGE SCALE GENOMIC DNA]</scope>
    <source>
        <strain evidence="14">JBR-2021</strain>
    </source>
</reference>
<dbReference type="GO" id="GO:0004672">
    <property type="term" value="F:protein kinase activity"/>
    <property type="evidence" value="ECO:0007669"/>
    <property type="project" value="InterPro"/>
</dbReference>
<keyword evidence="2" id="KW-0433">Leucine-rich repeat</keyword>
<organism evidence="14 15">
    <name type="scientific">Cucurbita argyrosperma subsp. sororia</name>
    <dbReference type="NCBI Taxonomy" id="37648"/>
    <lineage>
        <taxon>Eukaryota</taxon>
        <taxon>Viridiplantae</taxon>
        <taxon>Streptophyta</taxon>
        <taxon>Embryophyta</taxon>
        <taxon>Tracheophyta</taxon>
        <taxon>Spermatophyta</taxon>
        <taxon>Magnoliopsida</taxon>
        <taxon>eudicotyledons</taxon>
        <taxon>Gunneridae</taxon>
        <taxon>Pentapetalae</taxon>
        <taxon>rosids</taxon>
        <taxon>fabids</taxon>
        <taxon>Cucurbitales</taxon>
        <taxon>Cucurbitaceae</taxon>
        <taxon>Cucurbiteae</taxon>
        <taxon>Cucurbita</taxon>
    </lineage>
</organism>
<dbReference type="InterPro" id="IPR013210">
    <property type="entry name" value="LRR_N_plant-typ"/>
</dbReference>
<keyword evidence="14" id="KW-0808">Transferase</keyword>
<evidence type="ECO:0000256" key="4">
    <source>
        <dbReference type="ARBA" id="ARBA00022729"/>
    </source>
</evidence>
<evidence type="ECO:0000313" key="15">
    <source>
        <dbReference type="Proteomes" id="UP000685013"/>
    </source>
</evidence>
<dbReference type="InterPro" id="IPR046959">
    <property type="entry name" value="PRK1-6/SRF4-like"/>
</dbReference>
<dbReference type="Pfam" id="PF13855">
    <property type="entry name" value="LRR_8"/>
    <property type="match status" value="1"/>
</dbReference>
<comment type="caution">
    <text evidence="14">The sequence shown here is derived from an EMBL/GenBank/DDBJ whole genome shotgun (WGS) entry which is preliminary data.</text>
</comment>
<keyword evidence="6 11" id="KW-1133">Transmembrane helix</keyword>
<keyword evidence="9" id="KW-0175">Coiled coil</keyword>
<proteinExistence type="predicted"/>
<keyword evidence="14" id="KW-0675">Receptor</keyword>
<feature type="domain" description="Myb-like" evidence="13">
    <location>
        <begin position="26"/>
        <end position="82"/>
    </location>
</feature>
<feature type="non-terminal residue" evidence="14">
    <location>
        <position position="1"/>
    </location>
</feature>
<feature type="domain" description="Protein kinase" evidence="12">
    <location>
        <begin position="611"/>
        <end position="901"/>
    </location>
</feature>
<dbReference type="Proteomes" id="UP000685013">
    <property type="component" value="Chromosome 9"/>
</dbReference>
<feature type="compositionally biased region" description="Acidic residues" evidence="10">
    <location>
        <begin position="182"/>
        <end position="191"/>
    </location>
</feature>
<evidence type="ECO:0000256" key="10">
    <source>
        <dbReference type="SAM" id="MobiDB-lite"/>
    </source>
</evidence>
<evidence type="ECO:0000313" key="14">
    <source>
        <dbReference type="EMBL" id="KAG6591641.1"/>
    </source>
</evidence>
<keyword evidence="5" id="KW-0677">Repeat</keyword>
<dbReference type="PANTHER" id="PTHR48007:SF67">
    <property type="entry name" value="POLLEN RECEPTOR-LIKE KINASE 1"/>
    <property type="match status" value="1"/>
</dbReference>
<dbReference type="GO" id="GO:0016020">
    <property type="term" value="C:membrane"/>
    <property type="evidence" value="ECO:0007669"/>
    <property type="project" value="UniProtKB-SubCell"/>
</dbReference>